<dbReference type="SMART" id="SM00267">
    <property type="entry name" value="GGDEF"/>
    <property type="match status" value="1"/>
</dbReference>
<protein>
    <recommendedName>
        <fullName evidence="1">diguanylate cyclase</fullName>
        <ecNumber evidence="1">2.7.7.65</ecNumber>
    </recommendedName>
</protein>
<sequence>MIKQSLNAKVVLILVAIFLLSGAAFGAFYHRFEHDAEVSLMLAQSKALFRQIQLTRHWNANYGGVYVLKRQGMQTNPYLYEVGPKEGEKAAIKPEIIDLDGNVYTLKNPALMARELSELSRARSDIGFHLTSLKPINPNNIPDPFEKRALEAFQAGTTELYEVQGERFRYMAPLEVERSCLNCHGFQGYRLGDIRGGLAIDLPMHSAIEMTAAGRMVTIIGGIVVIVLVLLTLWILLRRLILHPMKAMEAFASQIGSGREVRLNLPLRSDEVGRLSRVLIATEKEVRNQQQELSKLSGHLDDSRRHDHLTGIHNRRHLYLEGERLMAMARREEFTVSVLILDLDHFKEVNESYGRAAGDRVLIEVAHALQKHSRIYDLLIRFGGEEFAIVVMDCGKDQSMRIAERFLNDIASLAVENKGQMIRVSCSIGVCSSDELEMEQMILAADEASYRARSDGGNRICHSESGGE</sequence>
<dbReference type="InterPro" id="IPR000160">
    <property type="entry name" value="GGDEF_dom"/>
</dbReference>
<name>A0A2K8L0U9_9PROT</name>
<dbReference type="RefSeq" id="WP_100264455.1">
    <property type="nucleotide sequence ID" value="NZ_CP018800.1"/>
</dbReference>
<dbReference type="AlphaFoldDB" id="A0A2K8L0U9"/>
<dbReference type="PROSITE" id="PS50887">
    <property type="entry name" value="GGDEF"/>
    <property type="match status" value="1"/>
</dbReference>
<dbReference type="PANTHER" id="PTHR45138:SF9">
    <property type="entry name" value="DIGUANYLATE CYCLASE DGCM-RELATED"/>
    <property type="match status" value="1"/>
</dbReference>
<evidence type="ECO:0000259" key="4">
    <source>
        <dbReference type="PROSITE" id="PS50887"/>
    </source>
</evidence>
<dbReference type="KEGG" id="mfn:Ga0123462_0039"/>
<dbReference type="GO" id="GO:1902201">
    <property type="term" value="P:negative regulation of bacterial-type flagellum-dependent cell motility"/>
    <property type="evidence" value="ECO:0007669"/>
    <property type="project" value="TreeGrafter"/>
</dbReference>
<dbReference type="EMBL" id="CP018800">
    <property type="protein sequence ID" value="ATX80918.1"/>
    <property type="molecule type" value="Genomic_DNA"/>
</dbReference>
<dbReference type="InterPro" id="IPR043128">
    <property type="entry name" value="Rev_trsase/Diguanyl_cyclase"/>
</dbReference>
<keyword evidence="6" id="KW-1185">Reference proteome</keyword>
<accession>A0A2K8L0U9</accession>
<evidence type="ECO:0000313" key="5">
    <source>
        <dbReference type="EMBL" id="ATX80918.1"/>
    </source>
</evidence>
<dbReference type="GO" id="GO:0043709">
    <property type="term" value="P:cell adhesion involved in single-species biofilm formation"/>
    <property type="evidence" value="ECO:0007669"/>
    <property type="project" value="TreeGrafter"/>
</dbReference>
<gene>
    <name evidence="5" type="ORF">Ga0123462_0039</name>
</gene>
<dbReference type="InterPro" id="IPR050469">
    <property type="entry name" value="Diguanylate_Cyclase"/>
</dbReference>
<dbReference type="Pfam" id="PF00990">
    <property type="entry name" value="GGDEF"/>
    <property type="match status" value="1"/>
</dbReference>
<dbReference type="InterPro" id="IPR029787">
    <property type="entry name" value="Nucleotide_cyclase"/>
</dbReference>
<dbReference type="Gene3D" id="3.30.70.270">
    <property type="match status" value="1"/>
</dbReference>
<evidence type="ECO:0000256" key="3">
    <source>
        <dbReference type="SAM" id="Phobius"/>
    </source>
</evidence>
<comment type="catalytic activity">
    <reaction evidence="2">
        <text>2 GTP = 3',3'-c-di-GMP + 2 diphosphate</text>
        <dbReference type="Rhea" id="RHEA:24898"/>
        <dbReference type="ChEBI" id="CHEBI:33019"/>
        <dbReference type="ChEBI" id="CHEBI:37565"/>
        <dbReference type="ChEBI" id="CHEBI:58805"/>
        <dbReference type="EC" id="2.7.7.65"/>
    </reaction>
</comment>
<dbReference type="GO" id="GO:0052621">
    <property type="term" value="F:diguanylate cyclase activity"/>
    <property type="evidence" value="ECO:0007669"/>
    <property type="project" value="UniProtKB-EC"/>
</dbReference>
<dbReference type="Gene3D" id="6.10.340.10">
    <property type="match status" value="1"/>
</dbReference>
<dbReference type="Gene3D" id="3.30.450.290">
    <property type="match status" value="1"/>
</dbReference>
<reference evidence="5 6" key="1">
    <citation type="submission" date="2016-12" db="EMBL/GenBank/DDBJ databases">
        <title>Isolation and genomic insights into novel planktonic Zetaproteobacteria from stratified waters of the Chesapeake Bay.</title>
        <authorList>
            <person name="McAllister S.M."/>
            <person name="Kato S."/>
            <person name="Chan C.S."/>
            <person name="Chiu B.K."/>
            <person name="Field E.K."/>
        </authorList>
    </citation>
    <scope>NUCLEOTIDE SEQUENCE [LARGE SCALE GENOMIC DNA]</scope>
    <source>
        <strain evidence="5 6">CP-8</strain>
    </source>
</reference>
<dbReference type="CDD" id="cd01949">
    <property type="entry name" value="GGDEF"/>
    <property type="match status" value="1"/>
</dbReference>
<organism evidence="5 6">
    <name type="scientific">Mariprofundus ferrinatatus</name>
    <dbReference type="NCBI Taxonomy" id="1921087"/>
    <lineage>
        <taxon>Bacteria</taxon>
        <taxon>Pseudomonadati</taxon>
        <taxon>Pseudomonadota</taxon>
        <taxon>Candidatius Mariprofundia</taxon>
        <taxon>Mariprofundales</taxon>
        <taxon>Mariprofundaceae</taxon>
        <taxon>Mariprofundus</taxon>
    </lineage>
</organism>
<feature type="domain" description="GGDEF" evidence="4">
    <location>
        <begin position="334"/>
        <end position="465"/>
    </location>
</feature>
<dbReference type="PANTHER" id="PTHR45138">
    <property type="entry name" value="REGULATORY COMPONENTS OF SENSORY TRANSDUCTION SYSTEM"/>
    <property type="match status" value="1"/>
</dbReference>
<dbReference type="FunFam" id="3.30.70.270:FF:000001">
    <property type="entry name" value="Diguanylate cyclase domain protein"/>
    <property type="match status" value="1"/>
</dbReference>
<evidence type="ECO:0000313" key="6">
    <source>
        <dbReference type="Proteomes" id="UP000231637"/>
    </source>
</evidence>
<feature type="transmembrane region" description="Helical" evidence="3">
    <location>
        <begin position="216"/>
        <end position="237"/>
    </location>
</feature>
<dbReference type="InterPro" id="IPR021796">
    <property type="entry name" value="Tll0287-like_dom"/>
</dbReference>
<dbReference type="GO" id="GO:0005886">
    <property type="term" value="C:plasma membrane"/>
    <property type="evidence" value="ECO:0007669"/>
    <property type="project" value="TreeGrafter"/>
</dbReference>
<dbReference type="OrthoDB" id="9812260at2"/>
<evidence type="ECO:0000256" key="2">
    <source>
        <dbReference type="ARBA" id="ARBA00034247"/>
    </source>
</evidence>
<dbReference type="Proteomes" id="UP000231637">
    <property type="component" value="Chromosome"/>
</dbReference>
<evidence type="ECO:0000256" key="1">
    <source>
        <dbReference type="ARBA" id="ARBA00012528"/>
    </source>
</evidence>
<dbReference type="SUPFAM" id="SSF55073">
    <property type="entry name" value="Nucleotide cyclase"/>
    <property type="match status" value="1"/>
</dbReference>
<dbReference type="Pfam" id="PF11845">
    <property type="entry name" value="Tll0287-like"/>
    <property type="match status" value="1"/>
</dbReference>
<proteinExistence type="predicted"/>
<dbReference type="EC" id="2.7.7.65" evidence="1"/>
<keyword evidence="3" id="KW-1133">Transmembrane helix</keyword>
<dbReference type="NCBIfam" id="TIGR00254">
    <property type="entry name" value="GGDEF"/>
    <property type="match status" value="1"/>
</dbReference>
<keyword evidence="3" id="KW-0812">Transmembrane</keyword>
<keyword evidence="3" id="KW-0472">Membrane</keyword>